<dbReference type="Gene3D" id="1.20.120.530">
    <property type="entry name" value="GntR ligand-binding domain-like"/>
    <property type="match status" value="1"/>
</dbReference>
<dbReference type="SUPFAM" id="SSF48008">
    <property type="entry name" value="GntR ligand-binding domain-like"/>
    <property type="match status" value="1"/>
</dbReference>
<sequence>MVARSSPRNEALQQNIQEYIKRYIIEHHLTPGSPLPGETELAAELQVSRNAVREAIKVLQTVGIVETRHGQGTFVGNLSLQALVTGLSFRVLFEAPQDLQTLRELLEVRQILECELVARLPEVTTPAHLADLRVLVAGMEARATRGELFPEEDRAFHEVLYRPLGNTLIVKLLQAFWDIFHVVRSELPGLSEHPLATVEAHRRILDALAAGDGRAAAAAMVEHFDGIHRRLAHTQAGK</sequence>
<dbReference type="SMART" id="SM00895">
    <property type="entry name" value="FCD"/>
    <property type="match status" value="1"/>
</dbReference>
<protein>
    <submittedName>
        <fullName evidence="5">GntR family transcriptional regulator</fullName>
    </submittedName>
</protein>
<dbReference type="GO" id="GO:0003677">
    <property type="term" value="F:DNA binding"/>
    <property type="evidence" value="ECO:0007669"/>
    <property type="project" value="UniProtKB-KW"/>
</dbReference>
<dbReference type="InterPro" id="IPR036388">
    <property type="entry name" value="WH-like_DNA-bd_sf"/>
</dbReference>
<dbReference type="InterPro" id="IPR036390">
    <property type="entry name" value="WH_DNA-bd_sf"/>
</dbReference>
<keyword evidence="3" id="KW-0804">Transcription</keyword>
<keyword evidence="1" id="KW-0805">Transcription regulation</keyword>
<dbReference type="Pfam" id="PF00392">
    <property type="entry name" value="GntR"/>
    <property type="match status" value="1"/>
</dbReference>
<dbReference type="PANTHER" id="PTHR43537:SF5">
    <property type="entry name" value="UXU OPERON TRANSCRIPTIONAL REGULATOR"/>
    <property type="match status" value="1"/>
</dbReference>
<dbReference type="Pfam" id="PF07729">
    <property type="entry name" value="FCD"/>
    <property type="match status" value="1"/>
</dbReference>
<evidence type="ECO:0000259" key="4">
    <source>
        <dbReference type="PROSITE" id="PS50949"/>
    </source>
</evidence>
<organism evidence="5">
    <name type="scientific">Thermosporothrix sp. COM3</name>
    <dbReference type="NCBI Taxonomy" id="2490863"/>
    <lineage>
        <taxon>Bacteria</taxon>
        <taxon>Bacillati</taxon>
        <taxon>Chloroflexota</taxon>
        <taxon>Ktedonobacteria</taxon>
        <taxon>Ktedonobacterales</taxon>
        <taxon>Thermosporotrichaceae</taxon>
        <taxon>Thermosporothrix</taxon>
    </lineage>
</organism>
<dbReference type="SUPFAM" id="SSF46785">
    <property type="entry name" value="Winged helix' DNA-binding domain"/>
    <property type="match status" value="1"/>
</dbReference>
<dbReference type="PRINTS" id="PR00035">
    <property type="entry name" value="HTHGNTR"/>
</dbReference>
<accession>A0A455SCR6</accession>
<evidence type="ECO:0000256" key="2">
    <source>
        <dbReference type="ARBA" id="ARBA00023125"/>
    </source>
</evidence>
<keyword evidence="2" id="KW-0238">DNA-binding</keyword>
<dbReference type="Gene3D" id="1.10.10.10">
    <property type="entry name" value="Winged helix-like DNA-binding domain superfamily/Winged helix DNA-binding domain"/>
    <property type="match status" value="1"/>
</dbReference>
<reference evidence="5" key="1">
    <citation type="submission" date="2018-12" db="EMBL/GenBank/DDBJ databases">
        <title>Novel natural products biosynthetic potential of the class Ktedonobacteria.</title>
        <authorList>
            <person name="Zheng Y."/>
            <person name="Saitou A."/>
            <person name="Wang C.M."/>
            <person name="Toyoda A."/>
            <person name="Minakuchi Y."/>
            <person name="Sekiguchi Y."/>
            <person name="Ueda K."/>
            <person name="Takano H."/>
            <person name="Sakai Y."/>
            <person name="Yokota A."/>
            <person name="Yabe S."/>
        </authorList>
    </citation>
    <scope>NUCLEOTIDE SEQUENCE</scope>
    <source>
        <strain evidence="5">COM3</strain>
    </source>
</reference>
<dbReference type="InterPro" id="IPR008920">
    <property type="entry name" value="TF_FadR/GntR_C"/>
</dbReference>
<dbReference type="InterPro" id="IPR000524">
    <property type="entry name" value="Tscrpt_reg_HTH_GntR"/>
</dbReference>
<evidence type="ECO:0000313" key="5">
    <source>
        <dbReference type="EMBL" id="BBH85546.1"/>
    </source>
</evidence>
<dbReference type="CDD" id="cd07377">
    <property type="entry name" value="WHTH_GntR"/>
    <property type="match status" value="1"/>
</dbReference>
<evidence type="ECO:0000256" key="3">
    <source>
        <dbReference type="ARBA" id="ARBA00023163"/>
    </source>
</evidence>
<dbReference type="InterPro" id="IPR011711">
    <property type="entry name" value="GntR_C"/>
</dbReference>
<dbReference type="GO" id="GO:0003700">
    <property type="term" value="F:DNA-binding transcription factor activity"/>
    <property type="evidence" value="ECO:0007669"/>
    <property type="project" value="InterPro"/>
</dbReference>
<gene>
    <name evidence="5" type="ORF">KTC_02970</name>
</gene>
<name>A0A455SCR6_9CHLR</name>
<dbReference type="AlphaFoldDB" id="A0A455SCR6"/>
<feature type="domain" description="HTH gntR-type" evidence="4">
    <location>
        <begin position="10"/>
        <end position="78"/>
    </location>
</feature>
<proteinExistence type="predicted"/>
<dbReference type="SMART" id="SM00345">
    <property type="entry name" value="HTH_GNTR"/>
    <property type="match status" value="1"/>
</dbReference>
<dbReference type="PANTHER" id="PTHR43537">
    <property type="entry name" value="TRANSCRIPTIONAL REGULATOR, GNTR FAMILY"/>
    <property type="match status" value="1"/>
</dbReference>
<evidence type="ECO:0000256" key="1">
    <source>
        <dbReference type="ARBA" id="ARBA00023015"/>
    </source>
</evidence>
<dbReference type="PROSITE" id="PS50949">
    <property type="entry name" value="HTH_GNTR"/>
    <property type="match status" value="1"/>
</dbReference>
<dbReference type="EMBL" id="AP019376">
    <property type="protein sequence ID" value="BBH85546.1"/>
    <property type="molecule type" value="Genomic_DNA"/>
</dbReference>